<proteinExistence type="predicted"/>
<feature type="compositionally biased region" description="Polar residues" evidence="1">
    <location>
        <begin position="1"/>
        <end position="15"/>
    </location>
</feature>
<name>A0A8S2WXQ6_9BILA</name>
<dbReference type="EMBL" id="CAJOBI010107462">
    <property type="protein sequence ID" value="CAF4617661.1"/>
    <property type="molecule type" value="Genomic_DNA"/>
</dbReference>
<gene>
    <name evidence="2" type="ORF">BYL167_LOCUS34506</name>
    <name evidence="3" type="ORF">SMN809_LOCUS37533</name>
    <name evidence="4" type="ORF">SMN809_LOCUS39748</name>
</gene>
<dbReference type="EMBL" id="CAJOBH010070050">
    <property type="protein sequence ID" value="CAF4467633.1"/>
    <property type="molecule type" value="Genomic_DNA"/>
</dbReference>
<evidence type="ECO:0000313" key="2">
    <source>
        <dbReference type="EMBL" id="CAF4467633.1"/>
    </source>
</evidence>
<dbReference type="Proteomes" id="UP000676336">
    <property type="component" value="Unassembled WGS sequence"/>
</dbReference>
<feature type="region of interest" description="Disordered" evidence="1">
    <location>
        <begin position="1"/>
        <end position="33"/>
    </location>
</feature>
<dbReference type="EMBL" id="CAJOBI010095577">
    <property type="protein sequence ID" value="CAF4563198.1"/>
    <property type="molecule type" value="Genomic_DNA"/>
</dbReference>
<evidence type="ECO:0000313" key="3">
    <source>
        <dbReference type="EMBL" id="CAF4563198.1"/>
    </source>
</evidence>
<evidence type="ECO:0000313" key="5">
    <source>
        <dbReference type="Proteomes" id="UP000681967"/>
    </source>
</evidence>
<organism evidence="2 5">
    <name type="scientific">Rotaria magnacalcarata</name>
    <dbReference type="NCBI Taxonomy" id="392030"/>
    <lineage>
        <taxon>Eukaryota</taxon>
        <taxon>Metazoa</taxon>
        <taxon>Spiralia</taxon>
        <taxon>Gnathifera</taxon>
        <taxon>Rotifera</taxon>
        <taxon>Eurotatoria</taxon>
        <taxon>Bdelloidea</taxon>
        <taxon>Philodinida</taxon>
        <taxon>Philodinidae</taxon>
        <taxon>Rotaria</taxon>
    </lineage>
</organism>
<sequence length="40" mass="4345">SQTSAPSTNRPQSATPWEPTRQAPPQPGTQAFNDLFDIFG</sequence>
<evidence type="ECO:0000256" key="1">
    <source>
        <dbReference type="SAM" id="MobiDB-lite"/>
    </source>
</evidence>
<comment type="caution">
    <text evidence="2">The sequence shown here is derived from an EMBL/GenBank/DDBJ whole genome shotgun (WGS) entry which is preliminary data.</text>
</comment>
<dbReference type="Proteomes" id="UP000681967">
    <property type="component" value="Unassembled WGS sequence"/>
</dbReference>
<reference evidence="2" key="1">
    <citation type="submission" date="2021-02" db="EMBL/GenBank/DDBJ databases">
        <authorList>
            <person name="Nowell W R."/>
        </authorList>
    </citation>
    <scope>NUCLEOTIDE SEQUENCE</scope>
</reference>
<dbReference type="AlphaFoldDB" id="A0A8S2WXQ6"/>
<feature type="non-terminal residue" evidence="2">
    <location>
        <position position="1"/>
    </location>
</feature>
<evidence type="ECO:0000313" key="4">
    <source>
        <dbReference type="EMBL" id="CAF4617661.1"/>
    </source>
</evidence>
<protein>
    <submittedName>
        <fullName evidence="2">Uncharacterized protein</fullName>
    </submittedName>
</protein>
<accession>A0A8S2WXQ6</accession>